<organism evidence="2">
    <name type="scientific">Mytilinidion resinicola</name>
    <dbReference type="NCBI Taxonomy" id="574789"/>
    <lineage>
        <taxon>Eukaryota</taxon>
        <taxon>Fungi</taxon>
        <taxon>Dikarya</taxon>
        <taxon>Ascomycota</taxon>
        <taxon>Pezizomycotina</taxon>
        <taxon>Dothideomycetes</taxon>
        <taxon>Pleosporomycetidae</taxon>
        <taxon>Mytilinidiales</taxon>
        <taxon>Mytilinidiaceae</taxon>
        <taxon>Mytilinidion</taxon>
    </lineage>
</organism>
<evidence type="ECO:0000313" key="3">
    <source>
        <dbReference type="Proteomes" id="UP000504636"/>
    </source>
</evidence>
<dbReference type="PANTHER" id="PTHR38788:SF3">
    <property type="entry name" value="CLR5 DOMAIN-CONTAINING PROTEIN"/>
    <property type="match status" value="1"/>
</dbReference>
<dbReference type="OrthoDB" id="5308957at2759"/>
<dbReference type="InterPro" id="IPR025676">
    <property type="entry name" value="Clr5_dom"/>
</dbReference>
<accession>A0A6A6YSQ0</accession>
<evidence type="ECO:0000259" key="1">
    <source>
        <dbReference type="Pfam" id="PF14420"/>
    </source>
</evidence>
<reference evidence="4" key="2">
    <citation type="submission" date="2020-04" db="EMBL/GenBank/DDBJ databases">
        <authorList>
            <consortium name="NCBI Genome Project"/>
        </authorList>
    </citation>
    <scope>NUCLEOTIDE SEQUENCE</scope>
    <source>
        <strain evidence="4">CBS 304.34</strain>
    </source>
</reference>
<feature type="domain" description="Clr5" evidence="1">
    <location>
        <begin position="125"/>
        <end position="178"/>
    </location>
</feature>
<reference evidence="4" key="3">
    <citation type="submission" date="2025-04" db="UniProtKB">
        <authorList>
            <consortium name="RefSeq"/>
        </authorList>
    </citation>
    <scope>IDENTIFICATION</scope>
    <source>
        <strain evidence="4">CBS 304.34</strain>
    </source>
</reference>
<dbReference type="EMBL" id="MU003698">
    <property type="protein sequence ID" value="KAF2811952.1"/>
    <property type="molecule type" value="Genomic_DNA"/>
</dbReference>
<reference evidence="2 4" key="1">
    <citation type="journal article" date="2020" name="Stud. Mycol.">
        <title>101 Dothideomycetes genomes: a test case for predicting lifestyles and emergence of pathogens.</title>
        <authorList>
            <person name="Haridas S."/>
            <person name="Albert R."/>
            <person name="Binder M."/>
            <person name="Bloem J."/>
            <person name="Labutti K."/>
            <person name="Salamov A."/>
            <person name="Andreopoulos B."/>
            <person name="Baker S."/>
            <person name="Barry K."/>
            <person name="Bills G."/>
            <person name="Bluhm B."/>
            <person name="Cannon C."/>
            <person name="Castanera R."/>
            <person name="Culley D."/>
            <person name="Daum C."/>
            <person name="Ezra D."/>
            <person name="Gonzalez J."/>
            <person name="Henrissat B."/>
            <person name="Kuo A."/>
            <person name="Liang C."/>
            <person name="Lipzen A."/>
            <person name="Lutzoni F."/>
            <person name="Magnuson J."/>
            <person name="Mondo S."/>
            <person name="Nolan M."/>
            <person name="Ohm R."/>
            <person name="Pangilinan J."/>
            <person name="Park H.-J."/>
            <person name="Ramirez L."/>
            <person name="Alfaro M."/>
            <person name="Sun H."/>
            <person name="Tritt A."/>
            <person name="Yoshinaga Y."/>
            <person name="Zwiers L.-H."/>
            <person name="Turgeon B."/>
            <person name="Goodwin S."/>
            <person name="Spatafora J."/>
            <person name="Crous P."/>
            <person name="Grigoriev I."/>
        </authorList>
    </citation>
    <scope>NUCLEOTIDE SEQUENCE</scope>
    <source>
        <strain evidence="2 4">CBS 304.34</strain>
    </source>
</reference>
<sequence length="542" mass="62519">MGDQAEDSNLHTIQVRLWQDPRSQIRQELFVPMNLQYQDPSWIGISSSMPGVTEVVPPTLRQSDELMNPLEPSKAHQNLGNDIQPIQSIESFPPSYSVMASDALNETSRSGKGTHESNGSKATYSDETWGMLKEELRQLYIEQQRPLRSVMKIMSWRRNFKASERMYKEKIKKWGWKKNLTTKNNGTATIKPRNLQRLRCRAGPTYVSNLPGIQVPMSDFLAPDQYEKINRSIHGYIDGLFCTLNQCQNASIFIVLNSQRQAFYSIHKLFEEATLLIGHDDPMILVNFWPICISLLGLCVRMTKHKLDILYEFINQMRQRILDRHGDGHPLFLLLDSLRRVRSRLLPTKMTHAQTETEFTKMKQALQIGYEMTIRSFETVIGADHPIVLHMWTTYFRYSNTARLDRPAFWKNYKRLGAQARKPNVPLECTMAVLYQYAYAILHVGGTDGELIAKNHTQNPKPKGRKRRAEASVPVSQKCQHCYDNARDCVWARQNAKKNQEKKCNLCFRMKLQCNPVQKNADGTLPVPEQFADVLLELSKDL</sequence>
<dbReference type="GeneID" id="54466275"/>
<evidence type="ECO:0000313" key="4">
    <source>
        <dbReference type="RefSeq" id="XP_033578916.1"/>
    </source>
</evidence>
<dbReference type="Proteomes" id="UP000504636">
    <property type="component" value="Unplaced"/>
</dbReference>
<dbReference type="RefSeq" id="XP_033578916.1">
    <property type="nucleotide sequence ID" value="XM_033725382.1"/>
</dbReference>
<dbReference type="Pfam" id="PF14420">
    <property type="entry name" value="Clr5"/>
    <property type="match status" value="1"/>
</dbReference>
<gene>
    <name evidence="2 4" type="ORF">BDZ99DRAFT_519192</name>
</gene>
<protein>
    <recommendedName>
        <fullName evidence="1">Clr5 domain-containing protein</fullName>
    </recommendedName>
</protein>
<keyword evidence="3" id="KW-1185">Reference proteome</keyword>
<dbReference type="AlphaFoldDB" id="A0A6A6YSQ0"/>
<name>A0A6A6YSQ0_9PEZI</name>
<proteinExistence type="predicted"/>
<dbReference type="PANTHER" id="PTHR38788">
    <property type="entry name" value="CLR5 DOMAIN-CONTAINING PROTEIN"/>
    <property type="match status" value="1"/>
</dbReference>
<evidence type="ECO:0000313" key="2">
    <source>
        <dbReference type="EMBL" id="KAF2811952.1"/>
    </source>
</evidence>